<dbReference type="InterPro" id="IPR019855">
    <property type="entry name" value="CRISPR-assoc_Cas1_NMENI"/>
</dbReference>
<accession>A0A855NA97</accession>
<keyword evidence="2" id="KW-0479">Metal-binding</keyword>
<dbReference type="Gene3D" id="1.20.120.920">
    <property type="entry name" value="CRISPR-associated endonuclease Cas1, C-terminal domain"/>
    <property type="match status" value="1"/>
</dbReference>
<dbReference type="GO" id="GO:0051607">
    <property type="term" value="P:defense response to virus"/>
    <property type="evidence" value="ECO:0007669"/>
    <property type="project" value="UniProtKB-KW"/>
</dbReference>
<keyword evidence="8" id="KW-0464">Manganese</keyword>
<comment type="caution">
    <text evidence="10">The sequence shown here is derived from an EMBL/GenBank/DDBJ whole genome shotgun (WGS) entry which is preliminary data.</text>
</comment>
<evidence type="ECO:0000256" key="5">
    <source>
        <dbReference type="ARBA" id="ARBA00022842"/>
    </source>
</evidence>
<evidence type="ECO:0000256" key="2">
    <source>
        <dbReference type="ARBA" id="ARBA00022723"/>
    </source>
</evidence>
<evidence type="ECO:0000256" key="6">
    <source>
        <dbReference type="ARBA" id="ARBA00023118"/>
    </source>
</evidence>
<evidence type="ECO:0000256" key="7">
    <source>
        <dbReference type="ARBA" id="ARBA00023125"/>
    </source>
</evidence>
<dbReference type="InterPro" id="IPR050646">
    <property type="entry name" value="Cas1"/>
</dbReference>
<dbReference type="PANTHER" id="PTHR34353">
    <property type="entry name" value="CRISPR-ASSOCIATED ENDONUCLEASE CAS1 1"/>
    <property type="match status" value="1"/>
</dbReference>
<reference evidence="10 11" key="1">
    <citation type="submission" date="2017-06" db="EMBL/GenBank/DDBJ databases">
        <title>Updating the genomic taxonomy and epidemiology of Campylobacter hyointestinalis; discovery in New Zealand farmed ruminants.</title>
        <authorList>
            <person name="Wilkinson D.A."/>
            <person name="Fayaz A."/>
            <person name="Biggs P.J."/>
            <person name="Midwinter A.C."/>
        </authorList>
    </citation>
    <scope>NUCLEOTIDE SEQUENCE [LARGE SCALE GENOMIC DNA]</scope>
    <source>
        <strain evidence="10 11">S1614a</strain>
    </source>
</reference>
<dbReference type="GO" id="GO:0003677">
    <property type="term" value="F:DNA binding"/>
    <property type="evidence" value="ECO:0007669"/>
    <property type="project" value="UniProtKB-KW"/>
</dbReference>
<dbReference type="Pfam" id="PF01867">
    <property type="entry name" value="Cas_Cas1"/>
    <property type="match status" value="1"/>
</dbReference>
<keyword evidence="1" id="KW-0540">Nuclease</keyword>
<evidence type="ECO:0000256" key="3">
    <source>
        <dbReference type="ARBA" id="ARBA00022759"/>
    </source>
</evidence>
<keyword evidence="3 10" id="KW-0255">Endonuclease</keyword>
<dbReference type="Proteomes" id="UP000239685">
    <property type="component" value="Unassembled WGS sequence"/>
</dbReference>
<evidence type="ECO:0000256" key="1">
    <source>
        <dbReference type="ARBA" id="ARBA00022722"/>
    </source>
</evidence>
<organism evidence="10 11">
    <name type="scientific">Campylobacter hyointestinalis subsp. hyointestinalis</name>
    <dbReference type="NCBI Taxonomy" id="91352"/>
    <lineage>
        <taxon>Bacteria</taxon>
        <taxon>Pseudomonadati</taxon>
        <taxon>Campylobacterota</taxon>
        <taxon>Epsilonproteobacteria</taxon>
        <taxon>Campylobacterales</taxon>
        <taxon>Campylobacteraceae</taxon>
        <taxon>Campylobacter</taxon>
    </lineage>
</organism>
<dbReference type="InterPro" id="IPR002729">
    <property type="entry name" value="CRISPR-assoc_Cas1"/>
</dbReference>
<evidence type="ECO:0000256" key="4">
    <source>
        <dbReference type="ARBA" id="ARBA00022801"/>
    </source>
</evidence>
<name>A0A855NA97_CAMHY</name>
<keyword evidence="4" id="KW-0378">Hydrolase</keyword>
<dbReference type="GO" id="GO:0043571">
    <property type="term" value="P:maintenance of CRISPR repeat elements"/>
    <property type="evidence" value="ECO:0007669"/>
    <property type="project" value="InterPro"/>
</dbReference>
<evidence type="ECO:0000256" key="8">
    <source>
        <dbReference type="ARBA" id="ARBA00023211"/>
    </source>
</evidence>
<keyword evidence="6" id="KW-0051">Antiviral defense</keyword>
<evidence type="ECO:0000313" key="11">
    <source>
        <dbReference type="Proteomes" id="UP000239685"/>
    </source>
</evidence>
<proteinExistence type="predicted"/>
<dbReference type="NCBIfam" id="TIGR03639">
    <property type="entry name" value="cas1_NMENI"/>
    <property type="match status" value="1"/>
</dbReference>
<comment type="subunit">
    <text evidence="9">Homodimer, forms a heterotetramer with a Cas2 homodimer.</text>
</comment>
<keyword evidence="7" id="KW-0238">DNA-binding</keyword>
<dbReference type="PANTHER" id="PTHR34353:SF2">
    <property type="entry name" value="CRISPR-ASSOCIATED ENDONUCLEASE CAS1 1"/>
    <property type="match status" value="1"/>
</dbReference>
<evidence type="ECO:0000313" key="10">
    <source>
        <dbReference type="EMBL" id="PPB71327.1"/>
    </source>
</evidence>
<dbReference type="GO" id="GO:0016787">
    <property type="term" value="F:hydrolase activity"/>
    <property type="evidence" value="ECO:0007669"/>
    <property type="project" value="UniProtKB-KW"/>
</dbReference>
<dbReference type="GO" id="GO:0004520">
    <property type="term" value="F:DNA endonuclease activity"/>
    <property type="evidence" value="ECO:0007669"/>
    <property type="project" value="InterPro"/>
</dbReference>
<gene>
    <name evidence="10" type="primary">cas1</name>
    <name evidence="10" type="ORF">CDQ78_06510</name>
</gene>
<protein>
    <submittedName>
        <fullName evidence="10">Type II CRISPR-associated endonuclease Cas1</fullName>
    </submittedName>
</protein>
<sequence>MILQKRVKLSDSQNCEANAAAIYFKALFSKDFTRDDLCFINSALNYVYSIIRACLVRDIVSSGLLPNFGLWHDSVYNQFNLADDLMEPFRIYADRLIYSMMNDSKDIFLDTRDKQIMIGILDTKVMMGNKSFTLAMASRVCVQSYKHAILSGENSLDLPEFV</sequence>
<dbReference type="InterPro" id="IPR042206">
    <property type="entry name" value="CRISPR-assoc_Cas1_C"/>
</dbReference>
<dbReference type="GO" id="GO:0046872">
    <property type="term" value="F:metal ion binding"/>
    <property type="evidence" value="ECO:0007669"/>
    <property type="project" value="UniProtKB-KW"/>
</dbReference>
<keyword evidence="5" id="KW-0460">Magnesium</keyword>
<dbReference type="EMBL" id="NIQP01000006">
    <property type="protein sequence ID" value="PPB71327.1"/>
    <property type="molecule type" value="Genomic_DNA"/>
</dbReference>
<evidence type="ECO:0000256" key="9">
    <source>
        <dbReference type="ARBA" id="ARBA00038592"/>
    </source>
</evidence>
<dbReference type="AlphaFoldDB" id="A0A855NA97"/>